<dbReference type="RefSeq" id="WP_377163972.1">
    <property type="nucleotide sequence ID" value="NZ_JBHSMQ010000001.1"/>
</dbReference>
<reference evidence="3" key="1">
    <citation type="journal article" date="2019" name="Int. J. Syst. Evol. Microbiol.">
        <title>The Global Catalogue of Microorganisms (GCM) 10K type strain sequencing project: providing services to taxonomists for standard genome sequencing and annotation.</title>
        <authorList>
            <consortium name="The Broad Institute Genomics Platform"/>
            <consortium name="The Broad Institute Genome Sequencing Center for Infectious Disease"/>
            <person name="Wu L."/>
            <person name="Ma J."/>
        </authorList>
    </citation>
    <scope>NUCLEOTIDE SEQUENCE [LARGE SCALE GENOMIC DNA]</scope>
    <source>
        <strain evidence="3">CGMCC 4.1469</strain>
    </source>
</reference>
<organism evidence="2 3">
    <name type="scientific">Prosthecobacter fluviatilis</name>
    <dbReference type="NCBI Taxonomy" id="445931"/>
    <lineage>
        <taxon>Bacteria</taxon>
        <taxon>Pseudomonadati</taxon>
        <taxon>Verrucomicrobiota</taxon>
        <taxon>Verrucomicrobiia</taxon>
        <taxon>Verrucomicrobiales</taxon>
        <taxon>Verrucomicrobiaceae</taxon>
        <taxon>Prosthecobacter</taxon>
    </lineage>
</organism>
<keyword evidence="1" id="KW-1133">Transmembrane helix</keyword>
<comment type="caution">
    <text evidence="2">The sequence shown here is derived from an EMBL/GenBank/DDBJ whole genome shotgun (WGS) entry which is preliminary data.</text>
</comment>
<keyword evidence="1" id="KW-0812">Transmembrane</keyword>
<protein>
    <submittedName>
        <fullName evidence="2">Stage II sporulation protein M</fullName>
    </submittedName>
</protein>
<dbReference type="Proteomes" id="UP001596052">
    <property type="component" value="Unassembled WGS sequence"/>
</dbReference>
<sequence>MTPAQFEKQIEPRWQKLERLLEEAAKSQPTAAVDELPATFRQVCHDLSVAQHRMSPQRLTQRLNALAIRSYRVLERHSAGGWESFVRLVVVEFPQAVRAECRLFWWCTALFYLPAALIAVITPAHPEWAMSFLGPDGMMQIESMYGESSSPSDYVRESFGSGFEAFCGYILNNVGIDFRTFAGGILGGVGSLFVLIFNSVYFGAATGYVHYTGNPLTLYTWVIAHGAPEFTGIVISAMAGMRVGWSVLRPGRMERRTALVLAGRKALPLLAGATLLTSLAAVLEGFWSPLDLPPVIKFTVGGVCWVLVALFLLLGGRRRADEA</sequence>
<feature type="transmembrane region" description="Helical" evidence="1">
    <location>
        <begin position="181"/>
        <end position="202"/>
    </location>
</feature>
<evidence type="ECO:0000313" key="3">
    <source>
        <dbReference type="Proteomes" id="UP001596052"/>
    </source>
</evidence>
<dbReference type="EMBL" id="JBHSMQ010000001">
    <property type="protein sequence ID" value="MFC5454171.1"/>
    <property type="molecule type" value="Genomic_DNA"/>
</dbReference>
<gene>
    <name evidence="2" type="ORF">ACFQDI_04820</name>
</gene>
<evidence type="ECO:0000256" key="1">
    <source>
        <dbReference type="SAM" id="Phobius"/>
    </source>
</evidence>
<name>A0ABW0KNQ1_9BACT</name>
<keyword evidence="3" id="KW-1185">Reference proteome</keyword>
<accession>A0ABW0KNQ1</accession>
<dbReference type="InterPro" id="IPR002798">
    <property type="entry name" value="SpoIIM-like"/>
</dbReference>
<dbReference type="PANTHER" id="PTHR35337:SF1">
    <property type="entry name" value="SLR1478 PROTEIN"/>
    <property type="match status" value="1"/>
</dbReference>
<feature type="transmembrane region" description="Helical" evidence="1">
    <location>
        <begin position="266"/>
        <end position="283"/>
    </location>
</feature>
<proteinExistence type="predicted"/>
<evidence type="ECO:0000313" key="2">
    <source>
        <dbReference type="EMBL" id="MFC5454171.1"/>
    </source>
</evidence>
<feature type="transmembrane region" description="Helical" evidence="1">
    <location>
        <begin position="222"/>
        <end position="245"/>
    </location>
</feature>
<dbReference type="PANTHER" id="PTHR35337">
    <property type="entry name" value="SLR1478 PROTEIN"/>
    <property type="match status" value="1"/>
</dbReference>
<dbReference type="Pfam" id="PF01944">
    <property type="entry name" value="SpoIIM"/>
    <property type="match status" value="1"/>
</dbReference>
<feature type="transmembrane region" description="Helical" evidence="1">
    <location>
        <begin position="295"/>
        <end position="314"/>
    </location>
</feature>
<feature type="transmembrane region" description="Helical" evidence="1">
    <location>
        <begin position="103"/>
        <end position="122"/>
    </location>
</feature>
<keyword evidence="1" id="KW-0472">Membrane</keyword>